<dbReference type="InterPro" id="IPR041732">
    <property type="entry name" value="RF3_GTP-bd"/>
</dbReference>
<dbReference type="InterPro" id="IPR004548">
    <property type="entry name" value="PrfC"/>
</dbReference>
<reference evidence="10 11" key="1">
    <citation type="submission" date="2017-01" db="EMBL/GenBank/DDBJ databases">
        <authorList>
            <person name="Varghese N."/>
            <person name="Submissions S."/>
        </authorList>
    </citation>
    <scope>NUCLEOTIDE SEQUENCE [LARGE SCALE GENOMIC DNA]</scope>
    <source>
        <strain evidence="10 11">ATCC 23464</strain>
    </source>
</reference>
<accession>A0ABY1JQN0</accession>
<dbReference type="InterPro" id="IPR009000">
    <property type="entry name" value="Transl_B-barrel_sf"/>
</dbReference>
<dbReference type="NCBIfam" id="TIGR00231">
    <property type="entry name" value="small_GTP"/>
    <property type="match status" value="1"/>
</dbReference>
<dbReference type="InterPro" id="IPR038467">
    <property type="entry name" value="RF3_dom_3_sf"/>
</dbReference>
<dbReference type="PRINTS" id="PR00315">
    <property type="entry name" value="ELONGATNFCT"/>
</dbReference>
<feature type="binding site" evidence="7">
    <location>
        <begin position="161"/>
        <end position="164"/>
    </location>
    <ligand>
        <name>GTP</name>
        <dbReference type="ChEBI" id="CHEBI:37565"/>
    </ligand>
</feature>
<dbReference type="InterPro" id="IPR005225">
    <property type="entry name" value="Small_GTP-bd"/>
</dbReference>
<dbReference type="NCBIfam" id="NF001964">
    <property type="entry name" value="PRK00741.1"/>
    <property type="match status" value="1"/>
</dbReference>
<dbReference type="InterPro" id="IPR000795">
    <property type="entry name" value="T_Tr_GTP-bd_dom"/>
</dbReference>
<evidence type="ECO:0000256" key="6">
    <source>
        <dbReference type="ARBA" id="ARBA00023134"/>
    </source>
</evidence>
<dbReference type="SUPFAM" id="SSF54980">
    <property type="entry name" value="EF-G C-terminal domain-like"/>
    <property type="match status" value="1"/>
</dbReference>
<evidence type="ECO:0000256" key="7">
    <source>
        <dbReference type="HAMAP-Rule" id="MF_00072"/>
    </source>
</evidence>
<dbReference type="NCBIfam" id="TIGR00503">
    <property type="entry name" value="prfC"/>
    <property type="match status" value="1"/>
</dbReference>
<evidence type="ECO:0000313" key="10">
    <source>
        <dbReference type="EMBL" id="SIQ61776.1"/>
    </source>
</evidence>
<dbReference type="Pfam" id="PF00009">
    <property type="entry name" value="GTP_EFTU"/>
    <property type="match status" value="1"/>
</dbReference>
<dbReference type="PROSITE" id="PS51722">
    <property type="entry name" value="G_TR_2"/>
    <property type="match status" value="1"/>
</dbReference>
<dbReference type="PROSITE" id="PS00301">
    <property type="entry name" value="G_TR_1"/>
    <property type="match status" value="1"/>
</dbReference>
<keyword evidence="11" id="KW-1185">Reference proteome</keyword>
<dbReference type="Pfam" id="PF22042">
    <property type="entry name" value="EF-G_D2"/>
    <property type="match status" value="1"/>
</dbReference>
<name>A0ABY1JQN0_9BACL</name>
<keyword evidence="4 7" id="KW-0547">Nucleotide-binding</keyword>
<evidence type="ECO:0000256" key="5">
    <source>
        <dbReference type="ARBA" id="ARBA00022917"/>
    </source>
</evidence>
<evidence type="ECO:0000256" key="8">
    <source>
        <dbReference type="NCBIfam" id="TIGR00503"/>
    </source>
</evidence>
<evidence type="ECO:0000313" key="11">
    <source>
        <dbReference type="Proteomes" id="UP000186666"/>
    </source>
</evidence>
<comment type="subcellular location">
    <subcellularLocation>
        <location evidence="1 7">Cytoplasm</location>
    </subcellularLocation>
</comment>
<feature type="binding site" evidence="7">
    <location>
        <begin position="107"/>
        <end position="111"/>
    </location>
    <ligand>
        <name>GTP</name>
        <dbReference type="ChEBI" id="CHEBI:37565"/>
    </ligand>
</feature>
<dbReference type="CDD" id="cd03689">
    <property type="entry name" value="RF3_II"/>
    <property type="match status" value="1"/>
</dbReference>
<dbReference type="InterPro" id="IPR031157">
    <property type="entry name" value="G_TR_CS"/>
</dbReference>
<dbReference type="HAMAP" id="MF_00072">
    <property type="entry name" value="Rel_fac_3"/>
    <property type="match status" value="1"/>
</dbReference>
<proteinExistence type="inferred from homology"/>
<dbReference type="PANTHER" id="PTHR43556:SF2">
    <property type="entry name" value="PEPTIDE CHAIN RELEASE FACTOR RF3"/>
    <property type="match status" value="1"/>
</dbReference>
<evidence type="ECO:0000256" key="3">
    <source>
        <dbReference type="ARBA" id="ARBA00022490"/>
    </source>
</evidence>
<dbReference type="Gene3D" id="2.40.30.10">
    <property type="entry name" value="Translation factors"/>
    <property type="match status" value="1"/>
</dbReference>
<dbReference type="SUPFAM" id="SSF50447">
    <property type="entry name" value="Translation proteins"/>
    <property type="match status" value="1"/>
</dbReference>
<dbReference type="InterPro" id="IPR032090">
    <property type="entry name" value="RF3_C"/>
</dbReference>
<dbReference type="Proteomes" id="UP000186666">
    <property type="component" value="Unassembled WGS sequence"/>
</dbReference>
<dbReference type="SUPFAM" id="SSF52540">
    <property type="entry name" value="P-loop containing nucleoside triphosphate hydrolases"/>
    <property type="match status" value="1"/>
</dbReference>
<gene>
    <name evidence="7" type="primary">prfC</name>
    <name evidence="10" type="ORF">SAMN05421578_10322</name>
</gene>
<sequence length="543" mass="61726">MWYNNRHDFSDEGKCEMSEVLDPTLQKEVDKRRTFAIISHPDAGKTTLTEKLLLFGGAIRLAGTVKARKASKHATSDWMEIEKQRGISVTSSVMQFDYIGHRINILDTPGHQDFSEDTYRTLTAADSAVMLIDVAKGVEKQTVKLFQVCAQRGIPIFTFVNKLDREGRTPFELMEELEEVLGIRSVPMNWPIGTGRDLCGVYDRMNNQVELFQGNDHSVIKVQKVTGYRDPIIREMAGEYLHDQLCQDLELLDVAGDPFDLEKVNNGELTPVFFGSAINNFGVQTFLENFLQLAPKPEPRRSIGGLVNPTNEKFSGYVFKIQANMNPAHRDRIAFLRIVSGKFHRGMSVKHIRVGKDIKLSQPQQFLAQDRDIVEEAFPGDIIGLFDPGIFRIGDSLSQESDMVFEELPTFSPEIFAKVTAKNALKHKQYQKGIDQLTEEGTIQVFKTVSFDDTILGVVGQLQFEVFEYRMKGEYGVDVQLQRMQYQFARWLVDDNIDASKFRINSTLVKDKKGNYVVLFENEYAMRTAMEKNPTAKFLEIAP</sequence>
<comment type="similarity">
    <text evidence="2 7">Belongs to the TRAFAC class translation factor GTPase superfamily. Classic translation factor GTPase family. PrfC subfamily.</text>
</comment>
<feature type="binding site" evidence="7">
    <location>
        <begin position="39"/>
        <end position="46"/>
    </location>
    <ligand>
        <name>GTP</name>
        <dbReference type="ChEBI" id="CHEBI:37565"/>
    </ligand>
</feature>
<keyword evidence="6 7" id="KW-0342">GTP-binding</keyword>
<keyword evidence="5 7" id="KW-0648">Protein biosynthesis</keyword>
<evidence type="ECO:0000256" key="1">
    <source>
        <dbReference type="ARBA" id="ARBA00004496"/>
    </source>
</evidence>
<comment type="function">
    <text evidence="7">Increases the formation of ribosomal termination complexes and stimulates activities of RF-1 and RF-2. It binds guanine nucleotides and has strong preference for UGA stop codons. It may interact directly with the ribosome. The stimulation of RF-1 and RF-2 is significantly reduced by GTP and GDP, but not by GMP.</text>
</comment>
<keyword evidence="3 7" id="KW-0963">Cytoplasm</keyword>
<dbReference type="Pfam" id="PF16658">
    <property type="entry name" value="RF3_C"/>
    <property type="match status" value="1"/>
</dbReference>
<dbReference type="CDD" id="cd04169">
    <property type="entry name" value="RF3"/>
    <property type="match status" value="1"/>
</dbReference>
<comment type="caution">
    <text evidence="10">The sequence shown here is derived from an EMBL/GenBank/DDBJ whole genome shotgun (WGS) entry which is preliminary data.</text>
</comment>
<evidence type="ECO:0000256" key="2">
    <source>
        <dbReference type="ARBA" id="ARBA00009978"/>
    </source>
</evidence>
<dbReference type="InterPro" id="IPR035647">
    <property type="entry name" value="EFG_III/V"/>
</dbReference>
<organism evidence="10 11">
    <name type="scientific">Paenibacillus macquariensis</name>
    <dbReference type="NCBI Taxonomy" id="948756"/>
    <lineage>
        <taxon>Bacteria</taxon>
        <taxon>Bacillati</taxon>
        <taxon>Bacillota</taxon>
        <taxon>Bacilli</taxon>
        <taxon>Bacillales</taxon>
        <taxon>Paenibacillaceae</taxon>
        <taxon>Paenibacillus</taxon>
    </lineage>
</organism>
<dbReference type="InterPro" id="IPR053905">
    <property type="entry name" value="EF-G-like_DII"/>
</dbReference>
<evidence type="ECO:0000256" key="4">
    <source>
        <dbReference type="ARBA" id="ARBA00022741"/>
    </source>
</evidence>
<dbReference type="InterPro" id="IPR027417">
    <property type="entry name" value="P-loop_NTPase"/>
</dbReference>
<dbReference type="Gene3D" id="3.30.70.3280">
    <property type="entry name" value="Peptide chain release factor 3, domain III"/>
    <property type="match status" value="1"/>
</dbReference>
<dbReference type="PANTHER" id="PTHR43556">
    <property type="entry name" value="PEPTIDE CHAIN RELEASE FACTOR RF3"/>
    <property type="match status" value="1"/>
</dbReference>
<dbReference type="Gene3D" id="3.40.50.300">
    <property type="entry name" value="P-loop containing nucleotide triphosphate hydrolases"/>
    <property type="match status" value="1"/>
</dbReference>
<protein>
    <recommendedName>
        <fullName evidence="7 8">Peptide chain release factor 3</fullName>
        <shortName evidence="7">RF-3</shortName>
    </recommendedName>
</protein>
<feature type="domain" description="Tr-type G" evidence="9">
    <location>
        <begin position="30"/>
        <end position="298"/>
    </location>
</feature>
<evidence type="ECO:0000259" key="9">
    <source>
        <dbReference type="PROSITE" id="PS51722"/>
    </source>
</evidence>
<dbReference type="EMBL" id="FTNK01000003">
    <property type="protein sequence ID" value="SIQ61776.1"/>
    <property type="molecule type" value="Genomic_DNA"/>
</dbReference>